<dbReference type="Proteomes" id="UP000680279">
    <property type="component" value="Unassembled WGS sequence"/>
</dbReference>
<reference evidence="3 4" key="1">
    <citation type="submission" date="2021-03" db="EMBL/GenBank/DDBJ databases">
        <title>Antimicrobial resistance genes in bacteria isolated from Japanese honey, and their potential for conferring macrolide and lincosamide resistance in the American foulbrood pathogen Paenibacillus larvae.</title>
        <authorList>
            <person name="Okamoto M."/>
            <person name="Kumagai M."/>
            <person name="Kanamori H."/>
            <person name="Takamatsu D."/>
        </authorList>
    </citation>
    <scope>NUCLEOTIDE SEQUENCE [LARGE SCALE GENOMIC DNA]</scope>
    <source>
        <strain evidence="3 4">J1TS3</strain>
    </source>
</reference>
<keyword evidence="4" id="KW-1185">Reference proteome</keyword>
<dbReference type="RefSeq" id="WP_018707012.1">
    <property type="nucleotide sequence ID" value="NZ_BOQT01000005.1"/>
</dbReference>
<evidence type="ECO:0000313" key="3">
    <source>
        <dbReference type="EMBL" id="GIN20704.1"/>
    </source>
</evidence>
<organism evidence="3 4">
    <name type="scientific">Siminovitchia fordii</name>
    <dbReference type="NCBI Taxonomy" id="254759"/>
    <lineage>
        <taxon>Bacteria</taxon>
        <taxon>Bacillati</taxon>
        <taxon>Bacillota</taxon>
        <taxon>Bacilli</taxon>
        <taxon>Bacillales</taxon>
        <taxon>Bacillaceae</taxon>
        <taxon>Siminovitchia</taxon>
    </lineage>
</organism>
<name>A0ABQ4K4P6_9BACI</name>
<protein>
    <submittedName>
        <fullName evidence="3">Ktr system potassium uptake protein C</fullName>
    </submittedName>
</protein>
<dbReference type="InterPro" id="IPR003148">
    <property type="entry name" value="RCK_N"/>
</dbReference>
<comment type="caution">
    <text evidence="3">The sequence shown here is derived from an EMBL/GenBank/DDBJ whole genome shotgun (WGS) entry which is preliminary data.</text>
</comment>
<dbReference type="PROSITE" id="PS51202">
    <property type="entry name" value="RCK_C"/>
    <property type="match status" value="1"/>
</dbReference>
<evidence type="ECO:0000259" key="1">
    <source>
        <dbReference type="PROSITE" id="PS51201"/>
    </source>
</evidence>
<sequence>MKKQYVVFGLGRFGGNLVKALAESDSEVLAVDQDYDKVQEYSKYATQVVRANALDESVLRNLGVKNFDHAFVSFGDNIEASILTSLMLKESGVPIVWSKAQSDYHSKVLEKIGVDRVIQPERDTARRIAKHIVSDKLIDFIELSSHYSMAEIIASEKLDGKSLVQLSIRSTYGCVLMGIQRGEEIMIAPPAEALVRKGDILYVIGRNEDINRFEEEGV</sequence>
<dbReference type="SUPFAM" id="SSF51735">
    <property type="entry name" value="NAD(P)-binding Rossmann-fold domains"/>
    <property type="match status" value="1"/>
</dbReference>
<dbReference type="InterPro" id="IPR036721">
    <property type="entry name" value="RCK_C_sf"/>
</dbReference>
<dbReference type="Gene3D" id="3.40.50.720">
    <property type="entry name" value="NAD(P)-binding Rossmann-like Domain"/>
    <property type="match status" value="1"/>
</dbReference>
<accession>A0ABQ4K4P6</accession>
<dbReference type="InterPro" id="IPR050721">
    <property type="entry name" value="Trk_Ktr_HKT_K-transport"/>
</dbReference>
<dbReference type="PANTHER" id="PTHR43833">
    <property type="entry name" value="POTASSIUM CHANNEL PROTEIN 2-RELATED-RELATED"/>
    <property type="match status" value="1"/>
</dbReference>
<dbReference type="PANTHER" id="PTHR43833:SF7">
    <property type="entry name" value="KTR SYSTEM POTASSIUM UPTAKE PROTEIN C"/>
    <property type="match status" value="1"/>
</dbReference>
<gene>
    <name evidence="3" type="primary">ktrC_2</name>
    <name evidence="3" type="ORF">J1TS3_18380</name>
</gene>
<dbReference type="InterPro" id="IPR006037">
    <property type="entry name" value="RCK_C"/>
</dbReference>
<dbReference type="Pfam" id="PF02080">
    <property type="entry name" value="TrkA_C"/>
    <property type="match status" value="1"/>
</dbReference>
<feature type="domain" description="RCK N-terminal" evidence="1">
    <location>
        <begin position="2"/>
        <end position="118"/>
    </location>
</feature>
<dbReference type="EMBL" id="BOQT01000005">
    <property type="protein sequence ID" value="GIN20704.1"/>
    <property type="molecule type" value="Genomic_DNA"/>
</dbReference>
<dbReference type="PROSITE" id="PS51201">
    <property type="entry name" value="RCK_N"/>
    <property type="match status" value="1"/>
</dbReference>
<dbReference type="SUPFAM" id="SSF116726">
    <property type="entry name" value="TrkA C-terminal domain-like"/>
    <property type="match status" value="1"/>
</dbReference>
<proteinExistence type="predicted"/>
<evidence type="ECO:0000313" key="4">
    <source>
        <dbReference type="Proteomes" id="UP000680279"/>
    </source>
</evidence>
<dbReference type="InterPro" id="IPR036291">
    <property type="entry name" value="NAD(P)-bd_dom_sf"/>
</dbReference>
<dbReference type="Gene3D" id="3.30.70.1450">
    <property type="entry name" value="Regulator of K+ conductance, C-terminal domain"/>
    <property type="match status" value="1"/>
</dbReference>
<dbReference type="Pfam" id="PF02254">
    <property type="entry name" value="TrkA_N"/>
    <property type="match status" value="1"/>
</dbReference>
<evidence type="ECO:0000259" key="2">
    <source>
        <dbReference type="PROSITE" id="PS51202"/>
    </source>
</evidence>
<feature type="domain" description="RCK C-terminal" evidence="2">
    <location>
        <begin position="135"/>
        <end position="218"/>
    </location>
</feature>